<reference evidence="1" key="1">
    <citation type="submission" date="2020-06" db="EMBL/GenBank/DDBJ databases">
        <authorList>
            <consortium name="Plant Systems Biology data submission"/>
        </authorList>
    </citation>
    <scope>NUCLEOTIDE SEQUENCE</scope>
    <source>
        <strain evidence="1">D6</strain>
    </source>
</reference>
<dbReference type="Proteomes" id="UP001153069">
    <property type="component" value="Unassembled WGS sequence"/>
</dbReference>
<sequence>MLSFVKDTVDYKSDNGEFNTTCHPFYFGPAFTDMHLRWDDSSYRCNTILVTRVLGRGLTVFVPVYEKALENRRYARLLQQHGEVSPDILEQDLGLPVQHEYLLAWTVEAWKPGGALRVMHAEGGEIWKRYQKGGDLYEQTQQRHQEGGDLYERYHAGGDLYERYQKGGDLYERYHEGGDRYEQIQQMMTEAWNPGGHFREMYSEGGTHSKGRRKGSDSASELVQEYAKHQWIKREAPNGVCLKDNQLWCHCCVWH</sequence>
<protein>
    <submittedName>
        <fullName evidence="1">Uncharacterized protein</fullName>
    </submittedName>
</protein>
<evidence type="ECO:0000313" key="2">
    <source>
        <dbReference type="Proteomes" id="UP001153069"/>
    </source>
</evidence>
<organism evidence="1 2">
    <name type="scientific">Seminavis robusta</name>
    <dbReference type="NCBI Taxonomy" id="568900"/>
    <lineage>
        <taxon>Eukaryota</taxon>
        <taxon>Sar</taxon>
        <taxon>Stramenopiles</taxon>
        <taxon>Ochrophyta</taxon>
        <taxon>Bacillariophyta</taxon>
        <taxon>Bacillariophyceae</taxon>
        <taxon>Bacillariophycidae</taxon>
        <taxon>Naviculales</taxon>
        <taxon>Naviculaceae</taxon>
        <taxon>Seminavis</taxon>
    </lineage>
</organism>
<gene>
    <name evidence="1" type="ORF">SEMRO_381_G130870.1</name>
</gene>
<evidence type="ECO:0000313" key="1">
    <source>
        <dbReference type="EMBL" id="CAB9509247.1"/>
    </source>
</evidence>
<dbReference type="EMBL" id="CAICTM010000380">
    <property type="protein sequence ID" value="CAB9509247.1"/>
    <property type="molecule type" value="Genomic_DNA"/>
</dbReference>
<proteinExistence type="predicted"/>
<name>A0A9N8HDY2_9STRA</name>
<dbReference type="AlphaFoldDB" id="A0A9N8HDY2"/>
<accession>A0A9N8HDY2</accession>
<comment type="caution">
    <text evidence="1">The sequence shown here is derived from an EMBL/GenBank/DDBJ whole genome shotgun (WGS) entry which is preliminary data.</text>
</comment>
<keyword evidence="2" id="KW-1185">Reference proteome</keyword>